<reference evidence="5 6" key="2">
    <citation type="submission" date="2019-09" db="EMBL/GenBank/DDBJ databases">
        <title>Mesorhizobium sp. MaA-C15 isolated from Microcystis aeruginosa.</title>
        <authorList>
            <person name="Jeong S.E."/>
            <person name="Jin H.M."/>
            <person name="Jeon C.O."/>
        </authorList>
    </citation>
    <scope>NUCLEOTIDE SEQUENCE [LARGE SCALE GENOMIC DNA]</scope>
    <source>
        <strain evidence="5 6">MaA-C15</strain>
    </source>
</reference>
<name>A0A5D4H5U6_9HYPH</name>
<dbReference type="Pfam" id="PF26109">
    <property type="entry name" value="WHD_BrxR"/>
    <property type="match status" value="1"/>
</dbReference>
<dbReference type="InterPro" id="IPR059020">
    <property type="entry name" value="CapW_CTD"/>
</dbReference>
<dbReference type="EMBL" id="VSZS01000049">
    <property type="protein sequence ID" value="TYR36068.1"/>
    <property type="molecule type" value="Genomic_DNA"/>
</dbReference>
<dbReference type="Pfam" id="PF26107">
    <property type="entry name" value="BrxR_CTD"/>
    <property type="match status" value="1"/>
</dbReference>
<gene>
    <name evidence="5" type="ORF">FY036_01510</name>
</gene>
<sequence length="297" mass="34359">MGEQSRSLRWGIEQRLEFIEFRLFWEGGVNRADIIDYFGVSVPQASKDLTHYQEVAPGNMHYDKSLKRYFATDTFNPKFLEPDAAHYLSQVAAADLAPYATAQTRVSQPVGFATVPQPQRAVDPHMLRQLLTVMRSKRAVEIRYQSLNPDKPKPQWRWITPHAFCFDGMRWHARAYCHERRLFRDFLLPRISGVRGDGEPGAHASRDHAWHEIYNIKLKPHPGLSEDQQKAVAADYGMKDGEFEIPMRLAMLFYFRKQHLGLDYKEHEKDPQQQHIVMADPDSVRSAQTRADALPAE</sequence>
<evidence type="ECO:0000259" key="4">
    <source>
        <dbReference type="Pfam" id="PF26109"/>
    </source>
</evidence>
<dbReference type="InterPro" id="IPR016634">
    <property type="entry name" value="CapW-like"/>
</dbReference>
<evidence type="ECO:0000259" key="2">
    <source>
        <dbReference type="Pfam" id="PF13280"/>
    </source>
</evidence>
<feature type="domain" description="WYL" evidence="2">
    <location>
        <begin position="126"/>
        <end position="195"/>
    </location>
</feature>
<evidence type="ECO:0000259" key="3">
    <source>
        <dbReference type="Pfam" id="PF26107"/>
    </source>
</evidence>
<dbReference type="Proteomes" id="UP000323258">
    <property type="component" value="Unassembled WGS sequence"/>
</dbReference>
<reference evidence="5 6" key="1">
    <citation type="submission" date="2019-08" db="EMBL/GenBank/DDBJ databases">
        <authorList>
            <person name="Seo Y.L."/>
        </authorList>
    </citation>
    <scope>NUCLEOTIDE SEQUENCE [LARGE SCALE GENOMIC DNA]</scope>
    <source>
        <strain evidence="5 6">MaA-C15</strain>
    </source>
</reference>
<dbReference type="InterPro" id="IPR059019">
    <property type="entry name" value="WHD_CapW"/>
</dbReference>
<dbReference type="AlphaFoldDB" id="A0A5D4H5U6"/>
<evidence type="ECO:0000313" key="5">
    <source>
        <dbReference type="EMBL" id="TYR36068.1"/>
    </source>
</evidence>
<protein>
    <submittedName>
        <fullName evidence="5">WYL domain-containing protein</fullName>
    </submittedName>
</protein>
<comment type="caution">
    <text evidence="5">The sequence shown here is derived from an EMBL/GenBank/DDBJ whole genome shotgun (WGS) entry which is preliminary data.</text>
</comment>
<organism evidence="5 6">
    <name type="scientific">Neoaquamicrobium microcysteis</name>
    <dbReference type="NCBI Taxonomy" id="2682781"/>
    <lineage>
        <taxon>Bacteria</taxon>
        <taxon>Pseudomonadati</taxon>
        <taxon>Pseudomonadota</taxon>
        <taxon>Alphaproteobacteria</taxon>
        <taxon>Hyphomicrobiales</taxon>
        <taxon>Phyllobacteriaceae</taxon>
        <taxon>Neoaquamicrobium</taxon>
    </lineage>
</organism>
<dbReference type="PROSITE" id="PS52050">
    <property type="entry name" value="WYL"/>
    <property type="match status" value="1"/>
</dbReference>
<feature type="region of interest" description="Disordered" evidence="1">
    <location>
        <begin position="270"/>
        <end position="297"/>
    </location>
</feature>
<proteinExistence type="predicted"/>
<dbReference type="PANTHER" id="PTHR34580:SF3">
    <property type="entry name" value="PROTEIN PAFB"/>
    <property type="match status" value="1"/>
</dbReference>
<accession>A0A5D4H5U6</accession>
<dbReference type="InterPro" id="IPR026881">
    <property type="entry name" value="WYL_dom"/>
</dbReference>
<dbReference type="PIRSF" id="PIRSF015558">
    <property type="entry name" value="Txn_reg_DeoR_prd"/>
    <property type="match status" value="1"/>
</dbReference>
<feature type="domain" description="DNA-binding transcriptional repressor CapW winged helix-turn-helix" evidence="4">
    <location>
        <begin position="12"/>
        <end position="92"/>
    </location>
</feature>
<feature type="domain" description="DNA-binding transcriptional repressor CapW C-terminal dimerisation" evidence="3">
    <location>
        <begin position="215"/>
        <end position="283"/>
    </location>
</feature>
<keyword evidence="6" id="KW-1185">Reference proteome</keyword>
<dbReference type="RefSeq" id="WP_148912949.1">
    <property type="nucleotide sequence ID" value="NZ_VSZS01000049.1"/>
</dbReference>
<dbReference type="PANTHER" id="PTHR34580">
    <property type="match status" value="1"/>
</dbReference>
<dbReference type="OrthoDB" id="6400324at2"/>
<evidence type="ECO:0000313" key="6">
    <source>
        <dbReference type="Proteomes" id="UP000323258"/>
    </source>
</evidence>
<dbReference type="Pfam" id="PF13280">
    <property type="entry name" value="WYL"/>
    <property type="match status" value="1"/>
</dbReference>
<evidence type="ECO:0000256" key="1">
    <source>
        <dbReference type="SAM" id="MobiDB-lite"/>
    </source>
</evidence>
<dbReference type="InterPro" id="IPR051534">
    <property type="entry name" value="CBASS_pafABC_assoc_protein"/>
</dbReference>